<reference evidence="3 4" key="1">
    <citation type="submission" date="2018-04" db="EMBL/GenBank/DDBJ databases">
        <title>Genomic Encyclopedia of Archaeal and Bacterial Type Strains, Phase II (KMG-II): from individual species to whole genera.</title>
        <authorList>
            <person name="Goeker M."/>
        </authorList>
    </citation>
    <scope>NUCLEOTIDE SEQUENCE [LARGE SCALE GENOMIC DNA]</scope>
    <source>
        <strain evidence="3 4">DSM 25521</strain>
    </source>
</reference>
<proteinExistence type="predicted"/>
<dbReference type="RefSeq" id="WP_108178679.1">
    <property type="nucleotide sequence ID" value="NZ_PZZL01000008.1"/>
</dbReference>
<gene>
    <name evidence="3" type="ORF">C8P69_10895</name>
</gene>
<evidence type="ECO:0000256" key="1">
    <source>
        <dbReference type="SAM" id="MobiDB-lite"/>
    </source>
</evidence>
<keyword evidence="2" id="KW-0732">Signal</keyword>
<name>A0A2T4YZC1_9HYPH</name>
<evidence type="ECO:0000256" key="2">
    <source>
        <dbReference type="SAM" id="SignalP"/>
    </source>
</evidence>
<feature type="region of interest" description="Disordered" evidence="1">
    <location>
        <begin position="175"/>
        <end position="197"/>
    </location>
</feature>
<protein>
    <submittedName>
        <fullName evidence="3">Uncharacterized protein</fullName>
    </submittedName>
</protein>
<sequence>MIRRLVLAFGLAAASLGPAPLALAQEAPQAAVVNVDGWERQVAQTGTIFYRCKPGGTCAAGSTVSYRGQAVAPVPTVAVYRERQEGLNRRMVEQSNGRLSAVEIIEVAESTRGSAKVLTAVKALVAANGPRQFLATSLVADGDRHLSIVSTAGTEAAARANIATFLPVLLAAPRSATTPPAAPAGQPARPAEPRRNP</sequence>
<feature type="chain" id="PRO_5015729380" evidence="2">
    <location>
        <begin position="25"/>
        <end position="197"/>
    </location>
</feature>
<dbReference type="AlphaFoldDB" id="A0A2T4YZC1"/>
<feature type="signal peptide" evidence="2">
    <location>
        <begin position="1"/>
        <end position="24"/>
    </location>
</feature>
<accession>A0A2T4YZC1</accession>
<dbReference type="OrthoDB" id="8480739at2"/>
<feature type="compositionally biased region" description="Low complexity" evidence="1">
    <location>
        <begin position="175"/>
        <end position="189"/>
    </location>
</feature>
<dbReference type="Proteomes" id="UP000241808">
    <property type="component" value="Unassembled WGS sequence"/>
</dbReference>
<keyword evidence="4" id="KW-1185">Reference proteome</keyword>
<dbReference type="EMBL" id="PZZL01000008">
    <property type="protein sequence ID" value="PTM52295.1"/>
    <property type="molecule type" value="Genomic_DNA"/>
</dbReference>
<evidence type="ECO:0000313" key="4">
    <source>
        <dbReference type="Proteomes" id="UP000241808"/>
    </source>
</evidence>
<organism evidence="3 4">
    <name type="scientific">Phreatobacter oligotrophus</name>
    <dbReference type="NCBI Taxonomy" id="1122261"/>
    <lineage>
        <taxon>Bacteria</taxon>
        <taxon>Pseudomonadati</taxon>
        <taxon>Pseudomonadota</taxon>
        <taxon>Alphaproteobacteria</taxon>
        <taxon>Hyphomicrobiales</taxon>
        <taxon>Phreatobacteraceae</taxon>
        <taxon>Phreatobacter</taxon>
    </lineage>
</organism>
<comment type="caution">
    <text evidence="3">The sequence shown here is derived from an EMBL/GenBank/DDBJ whole genome shotgun (WGS) entry which is preliminary data.</text>
</comment>
<evidence type="ECO:0000313" key="3">
    <source>
        <dbReference type="EMBL" id="PTM52295.1"/>
    </source>
</evidence>